<gene>
    <name evidence="2" type="ORF">KP509_38G018900</name>
</gene>
<dbReference type="OrthoDB" id="10248475at2759"/>
<dbReference type="GO" id="GO:0009264">
    <property type="term" value="P:deoxyribonucleotide catabolic process"/>
    <property type="evidence" value="ECO:0007669"/>
    <property type="project" value="InterPro"/>
</dbReference>
<dbReference type="EMBL" id="CM035443">
    <property type="protein sequence ID" value="KAH7277990.1"/>
    <property type="molecule type" value="Genomic_DNA"/>
</dbReference>
<evidence type="ECO:0000313" key="3">
    <source>
        <dbReference type="Proteomes" id="UP000825935"/>
    </source>
</evidence>
<name>A0A8T2Q2V5_CERRI</name>
<dbReference type="GO" id="GO:0008253">
    <property type="term" value="F:5'-nucleotidase activity"/>
    <property type="evidence" value="ECO:0007669"/>
    <property type="project" value="InterPro"/>
</dbReference>
<organism evidence="2 3">
    <name type="scientific">Ceratopteris richardii</name>
    <name type="common">Triangle waterfern</name>
    <dbReference type="NCBI Taxonomy" id="49495"/>
    <lineage>
        <taxon>Eukaryota</taxon>
        <taxon>Viridiplantae</taxon>
        <taxon>Streptophyta</taxon>
        <taxon>Embryophyta</taxon>
        <taxon>Tracheophyta</taxon>
        <taxon>Polypodiopsida</taxon>
        <taxon>Polypodiidae</taxon>
        <taxon>Polypodiales</taxon>
        <taxon>Pteridineae</taxon>
        <taxon>Pteridaceae</taxon>
        <taxon>Parkerioideae</taxon>
        <taxon>Ceratopteris</taxon>
    </lineage>
</organism>
<evidence type="ECO:0000256" key="1">
    <source>
        <dbReference type="PIRSR" id="PIRSR610708-1"/>
    </source>
</evidence>
<protein>
    <submittedName>
        <fullName evidence="2">Uncharacterized protein</fullName>
    </submittedName>
</protein>
<comment type="caution">
    <text evidence="2">The sequence shown here is derived from an EMBL/GenBank/DDBJ whole genome shotgun (WGS) entry which is preliminary data.</text>
</comment>
<dbReference type="SUPFAM" id="SSF56784">
    <property type="entry name" value="HAD-like"/>
    <property type="match status" value="1"/>
</dbReference>
<dbReference type="InterPro" id="IPR010708">
    <property type="entry name" value="5'(3')-deoxyribonucleotidase"/>
</dbReference>
<dbReference type="Proteomes" id="UP000825935">
    <property type="component" value="Chromosome 38"/>
</dbReference>
<dbReference type="AlphaFoldDB" id="A0A8T2Q2V5"/>
<dbReference type="InterPro" id="IPR023214">
    <property type="entry name" value="HAD_sf"/>
</dbReference>
<dbReference type="Gene3D" id="3.40.50.1000">
    <property type="entry name" value="HAD superfamily/HAD-like"/>
    <property type="match status" value="1"/>
</dbReference>
<accession>A0A8T2Q2V5</accession>
<dbReference type="InterPro" id="IPR036412">
    <property type="entry name" value="HAD-like_sf"/>
</dbReference>
<dbReference type="PANTHER" id="PTHR35134:SF2">
    <property type="entry name" value="NUCLEOTIDASE YQFW-RELATED"/>
    <property type="match status" value="1"/>
</dbReference>
<dbReference type="Pfam" id="PF06941">
    <property type="entry name" value="NT5C"/>
    <property type="match status" value="1"/>
</dbReference>
<dbReference type="InterPro" id="IPR052419">
    <property type="entry name" value="5_3-deoxyribonucleotidase-like"/>
</dbReference>
<evidence type="ECO:0000313" key="2">
    <source>
        <dbReference type="EMBL" id="KAH7277990.1"/>
    </source>
</evidence>
<reference evidence="2" key="1">
    <citation type="submission" date="2021-08" db="EMBL/GenBank/DDBJ databases">
        <title>WGS assembly of Ceratopteris richardii.</title>
        <authorList>
            <person name="Marchant D.B."/>
            <person name="Chen G."/>
            <person name="Jenkins J."/>
            <person name="Shu S."/>
            <person name="Leebens-Mack J."/>
            <person name="Grimwood J."/>
            <person name="Schmutz J."/>
            <person name="Soltis P."/>
            <person name="Soltis D."/>
            <person name="Chen Z.-H."/>
        </authorList>
    </citation>
    <scope>NUCLEOTIDE SEQUENCE</scope>
    <source>
        <strain evidence="2">Whitten #5841</strain>
        <tissue evidence="2">Leaf</tissue>
    </source>
</reference>
<dbReference type="PANTHER" id="PTHR35134">
    <property type="entry name" value="NUCLEOTIDASE YQFW-RELATED"/>
    <property type="match status" value="1"/>
</dbReference>
<proteinExistence type="predicted"/>
<sequence>MALEMYHGKQIAGQRFLFYAYKLASAPKFDIRKFLCSSGAAREMPKFMPHLRMISCSHSCRNLNSNSTYNFGAHRLSSLKKVGSDQCREKKVAFCRASISRGARLVHSSTEQSLTQSNEEWRSRVIPSNSIEKQPAMTVAVDIDEVLGSFLLALNAFIAENYFCEHNISDFHVYDFTKVWRCSRVEADLRVHSFFKSKHFDEGIFPIPGAYKALLQLSSFCNLCVVTSRQNIIKEATVSWIERHYSGIFNGVHFGNHFALEGMARTKSEICRDVGATVLIDDNPVYALDCAQNGMEVLLFDLNNSYPWSKMEGLQHPSIKRVHSWDEVEMILRSKLSAVEA</sequence>
<keyword evidence="3" id="KW-1185">Reference proteome</keyword>
<feature type="active site" description="Nucleophile" evidence="1">
    <location>
        <position position="142"/>
    </location>
</feature>
<feature type="active site" description="Proton donor" evidence="1">
    <location>
        <position position="144"/>
    </location>
</feature>